<evidence type="ECO:0008006" key="2">
    <source>
        <dbReference type="Google" id="ProtNLM"/>
    </source>
</evidence>
<comment type="caution">
    <text evidence="1">The sequence shown here is derived from an EMBL/GenBank/DDBJ whole genome shotgun (WGS) entry which is preliminary data.</text>
</comment>
<sequence>MGHTKHKAMLTSLNQDWRTPKRIYEELNKEFKFKFDPCPSNAKFNGLEIEWKKSNYCNPPYTTKIQNAFVKKAWEESRKGKLCVLLLPVRTSSKRWQKYILPYATEIRFLAGRLKFNDGTGGSTFCSAVVIFDGKKK</sequence>
<dbReference type="Pfam" id="PF05869">
    <property type="entry name" value="Dam"/>
    <property type="match status" value="1"/>
</dbReference>
<name>A0A0F9QU94_9ZZZZ</name>
<evidence type="ECO:0000313" key="1">
    <source>
        <dbReference type="EMBL" id="KKN40572.1"/>
    </source>
</evidence>
<dbReference type="EMBL" id="LAZR01001697">
    <property type="protein sequence ID" value="KKN40572.1"/>
    <property type="molecule type" value="Genomic_DNA"/>
</dbReference>
<dbReference type="GO" id="GO:0003677">
    <property type="term" value="F:DNA binding"/>
    <property type="evidence" value="ECO:0007669"/>
    <property type="project" value="InterPro"/>
</dbReference>
<dbReference type="AlphaFoldDB" id="A0A0F9QU94"/>
<dbReference type="GO" id="GO:0009307">
    <property type="term" value="P:DNA restriction-modification system"/>
    <property type="evidence" value="ECO:0007669"/>
    <property type="project" value="InterPro"/>
</dbReference>
<dbReference type="InterPro" id="IPR008593">
    <property type="entry name" value="Dam_MeTrfase"/>
</dbReference>
<dbReference type="GO" id="GO:0009007">
    <property type="term" value="F:site-specific DNA-methyltransferase (adenine-specific) activity"/>
    <property type="evidence" value="ECO:0007669"/>
    <property type="project" value="InterPro"/>
</dbReference>
<organism evidence="1">
    <name type="scientific">marine sediment metagenome</name>
    <dbReference type="NCBI Taxonomy" id="412755"/>
    <lineage>
        <taxon>unclassified sequences</taxon>
        <taxon>metagenomes</taxon>
        <taxon>ecological metagenomes</taxon>
    </lineage>
</organism>
<accession>A0A0F9QU94</accession>
<gene>
    <name evidence="1" type="ORF">LCGC14_0732080</name>
</gene>
<protein>
    <recommendedName>
        <fullName evidence="2">Adenine methyltransferase</fullName>
    </recommendedName>
</protein>
<proteinExistence type="predicted"/>
<reference evidence="1" key="1">
    <citation type="journal article" date="2015" name="Nature">
        <title>Complex archaea that bridge the gap between prokaryotes and eukaryotes.</title>
        <authorList>
            <person name="Spang A."/>
            <person name="Saw J.H."/>
            <person name="Jorgensen S.L."/>
            <person name="Zaremba-Niedzwiedzka K."/>
            <person name="Martijn J."/>
            <person name="Lind A.E."/>
            <person name="van Eijk R."/>
            <person name="Schleper C."/>
            <person name="Guy L."/>
            <person name="Ettema T.J."/>
        </authorList>
    </citation>
    <scope>NUCLEOTIDE SEQUENCE</scope>
</reference>